<name>B8HSB2_CYAP4</name>
<keyword evidence="3" id="KW-0378">Hydrolase</keyword>
<accession>B8HSB2</accession>
<dbReference type="STRING" id="395961.Cyan7425_1851"/>
<organism evidence="7">
    <name type="scientific">Cyanothece sp. (strain PCC 7425 / ATCC 29141)</name>
    <dbReference type="NCBI Taxonomy" id="395961"/>
    <lineage>
        <taxon>Bacteria</taxon>
        <taxon>Bacillati</taxon>
        <taxon>Cyanobacteriota</taxon>
        <taxon>Cyanophyceae</taxon>
        <taxon>Gomontiellales</taxon>
        <taxon>Cyanothecaceae</taxon>
        <taxon>Cyanothece</taxon>
    </lineage>
</organism>
<gene>
    <name evidence="7" type="ordered locus">Cyan7425_1851</name>
</gene>
<dbReference type="CDD" id="cd09877">
    <property type="entry name" value="PIN_YacL-like"/>
    <property type="match status" value="1"/>
</dbReference>
<keyword evidence="5" id="KW-1133">Transmembrane helix</keyword>
<dbReference type="Pfam" id="PF01850">
    <property type="entry name" value="PIN"/>
    <property type="match status" value="1"/>
</dbReference>
<evidence type="ECO:0000313" key="7">
    <source>
        <dbReference type="EMBL" id="ACL44218.1"/>
    </source>
</evidence>
<evidence type="ECO:0000256" key="1">
    <source>
        <dbReference type="ARBA" id="ARBA00001946"/>
    </source>
</evidence>
<dbReference type="InterPro" id="IPR002716">
    <property type="entry name" value="PIN_dom"/>
</dbReference>
<dbReference type="Gene3D" id="3.40.50.1010">
    <property type="entry name" value="5'-nuclease"/>
    <property type="match status" value="1"/>
</dbReference>
<dbReference type="PROSITE" id="PS50926">
    <property type="entry name" value="TRAM"/>
    <property type="match status" value="1"/>
</dbReference>
<dbReference type="InterPro" id="IPR029060">
    <property type="entry name" value="PIN-like_dom_sf"/>
</dbReference>
<proteinExistence type="predicted"/>
<keyword evidence="2" id="KW-0540">Nuclease</keyword>
<protein>
    <submittedName>
        <fullName evidence="7">PilT protein domain protein</fullName>
    </submittedName>
</protein>
<dbReference type="Pfam" id="PF01938">
    <property type="entry name" value="TRAM"/>
    <property type="match status" value="1"/>
</dbReference>
<evidence type="ECO:0000256" key="5">
    <source>
        <dbReference type="SAM" id="Phobius"/>
    </source>
</evidence>
<keyword evidence="5" id="KW-0472">Membrane</keyword>
<dbReference type="OrthoDB" id="9780734at2"/>
<evidence type="ECO:0000256" key="3">
    <source>
        <dbReference type="ARBA" id="ARBA00022801"/>
    </source>
</evidence>
<dbReference type="PANTHER" id="PTHR11603">
    <property type="entry name" value="AAA FAMILY ATPASE"/>
    <property type="match status" value="1"/>
</dbReference>
<reference evidence="7" key="1">
    <citation type="submission" date="2009-01" db="EMBL/GenBank/DDBJ databases">
        <title>Complete sequence of chromosome Cyanothece sp. PCC 7425.</title>
        <authorList>
            <consortium name="US DOE Joint Genome Institute"/>
            <person name="Lucas S."/>
            <person name="Copeland A."/>
            <person name="Lapidus A."/>
            <person name="Glavina del Rio T."/>
            <person name="Dalin E."/>
            <person name="Tice H."/>
            <person name="Bruce D."/>
            <person name="Goodwin L."/>
            <person name="Pitluck S."/>
            <person name="Sims D."/>
            <person name="Meineke L."/>
            <person name="Brettin T."/>
            <person name="Detter J.C."/>
            <person name="Han C."/>
            <person name="Larimer F."/>
            <person name="Land M."/>
            <person name="Hauser L."/>
            <person name="Kyrpides N."/>
            <person name="Ovchinnikova G."/>
            <person name="Liberton M."/>
            <person name="Stoeckel J."/>
            <person name="Banerjee A."/>
            <person name="Singh A."/>
            <person name="Page L."/>
            <person name="Sato H."/>
            <person name="Zhao L."/>
            <person name="Sherman L."/>
            <person name="Pakrasi H."/>
            <person name="Richardson P."/>
        </authorList>
    </citation>
    <scope>NUCLEOTIDE SEQUENCE</scope>
    <source>
        <strain evidence="7">PCC 7425</strain>
    </source>
</reference>
<evidence type="ECO:0000256" key="2">
    <source>
        <dbReference type="ARBA" id="ARBA00022722"/>
    </source>
</evidence>
<feature type="domain" description="TRAM" evidence="6">
    <location>
        <begin position="289"/>
        <end position="350"/>
    </location>
</feature>
<dbReference type="SMART" id="SM00670">
    <property type="entry name" value="PINc"/>
    <property type="match status" value="1"/>
</dbReference>
<keyword evidence="4" id="KW-0460">Magnesium</keyword>
<evidence type="ECO:0000256" key="4">
    <source>
        <dbReference type="ARBA" id="ARBA00022842"/>
    </source>
</evidence>
<feature type="transmembrane region" description="Helical" evidence="5">
    <location>
        <begin position="41"/>
        <end position="65"/>
    </location>
</feature>
<evidence type="ECO:0000259" key="6">
    <source>
        <dbReference type="PROSITE" id="PS50926"/>
    </source>
</evidence>
<comment type="cofactor">
    <cofactor evidence="1">
        <name>Mg(2+)</name>
        <dbReference type="ChEBI" id="CHEBI:18420"/>
    </cofactor>
</comment>
<dbReference type="SUPFAM" id="SSF88723">
    <property type="entry name" value="PIN domain-like"/>
    <property type="match status" value="1"/>
</dbReference>
<feature type="transmembrane region" description="Helical" evidence="5">
    <location>
        <begin position="77"/>
        <end position="103"/>
    </location>
</feature>
<dbReference type="GO" id="GO:0016787">
    <property type="term" value="F:hydrolase activity"/>
    <property type="evidence" value="ECO:0007669"/>
    <property type="project" value="UniProtKB-KW"/>
</dbReference>
<dbReference type="InterPro" id="IPR002792">
    <property type="entry name" value="TRAM_dom"/>
</dbReference>
<dbReference type="HOGENOM" id="CLU_050839_0_1_3"/>
<dbReference type="AlphaFoldDB" id="B8HSB2"/>
<keyword evidence="5" id="KW-0812">Transmembrane</keyword>
<dbReference type="InterPro" id="IPR052041">
    <property type="entry name" value="Nucleic_acid_metab_PIN/TRAM"/>
</dbReference>
<dbReference type="EMBL" id="CP001344">
    <property type="protein sequence ID" value="ACL44218.1"/>
    <property type="molecule type" value="Genomic_DNA"/>
</dbReference>
<dbReference type="eggNOG" id="COG4956">
    <property type="taxonomic scope" value="Bacteria"/>
</dbReference>
<dbReference type="PANTHER" id="PTHR11603:SF147">
    <property type="entry name" value="MEMBRANE PROTEIN"/>
    <property type="match status" value="1"/>
</dbReference>
<dbReference type="GO" id="GO:0004518">
    <property type="term" value="F:nuclease activity"/>
    <property type="evidence" value="ECO:0007669"/>
    <property type="project" value="UniProtKB-KW"/>
</dbReference>
<sequence length="359" mass="38613">MLDAVILLIFMLAGAGAGFHGVELLPTATLDQVANLDGLRWVTAGFGGLIGFALGLVAQTAFHRLEVQIRQLPAEVLLARAVGLIVGLLVANLILAPIFLLPIPREFTFIKPLAAVLASVMFAYSGTTVADTHGRALLRLVNPNSVETLLLAEGTLKPAAAKVLDTSCIIDGRIEELLNTGFMEGQILVPQFVLQELQSVADASNDQKRMRGRRGLDVLNRLKTNYAERIVIHPADYDDVATVDAKLIRLAQEINATLITNDYNLNKVASFQKVPVLNVNHLAQALRPIYLPGDSLELKILKEGKEPAQGIGYLEDGTMVVVEEGSSHIGEHLPVIVTSALQTSAGRMIFARPKVSAVA</sequence>
<dbReference type="KEGG" id="cyn:Cyan7425_1851"/>